<feature type="domain" description="HTH cro/C1-type" evidence="2">
    <location>
        <begin position="8"/>
        <end position="63"/>
    </location>
</feature>
<dbReference type="InterPro" id="IPR050807">
    <property type="entry name" value="TransReg_Diox_bact_type"/>
</dbReference>
<dbReference type="PANTHER" id="PTHR46797:SF1">
    <property type="entry name" value="METHYLPHOSPHONATE SYNTHASE"/>
    <property type="match status" value="1"/>
</dbReference>
<comment type="caution">
    <text evidence="3">The sequence shown here is derived from an EMBL/GenBank/DDBJ whole genome shotgun (WGS) entry which is preliminary data.</text>
</comment>
<dbReference type="Pfam" id="PF01381">
    <property type="entry name" value="HTH_3"/>
    <property type="match status" value="1"/>
</dbReference>
<name>A0A917B9Q1_HALAA</name>
<sequence length="74" mass="8208">MDSIGERIRVLRLGKGLSVNQFANLSGVSKSYISNIERGVQKNPSLSVMRKLATTLDVPLEDLLSHVNEQRKAK</sequence>
<dbReference type="SMART" id="SM00530">
    <property type="entry name" value="HTH_XRE"/>
    <property type="match status" value="1"/>
</dbReference>
<evidence type="ECO:0000313" key="4">
    <source>
        <dbReference type="Proteomes" id="UP000660110"/>
    </source>
</evidence>
<accession>A0A917B9Q1</accession>
<evidence type="ECO:0000313" key="3">
    <source>
        <dbReference type="EMBL" id="GGF30973.1"/>
    </source>
</evidence>
<dbReference type="GO" id="GO:0005829">
    <property type="term" value="C:cytosol"/>
    <property type="evidence" value="ECO:0007669"/>
    <property type="project" value="TreeGrafter"/>
</dbReference>
<protein>
    <recommendedName>
        <fullName evidence="2">HTH cro/C1-type domain-containing protein</fullName>
    </recommendedName>
</protein>
<dbReference type="GO" id="GO:0003677">
    <property type="term" value="F:DNA binding"/>
    <property type="evidence" value="ECO:0007669"/>
    <property type="project" value="UniProtKB-KW"/>
</dbReference>
<dbReference type="InterPro" id="IPR010982">
    <property type="entry name" value="Lambda_DNA-bd_dom_sf"/>
</dbReference>
<keyword evidence="4" id="KW-1185">Reference proteome</keyword>
<organism evidence="3 4">
    <name type="scientific">Halobacillus andaensis</name>
    <dbReference type="NCBI Taxonomy" id="1176239"/>
    <lineage>
        <taxon>Bacteria</taxon>
        <taxon>Bacillati</taxon>
        <taxon>Bacillota</taxon>
        <taxon>Bacilli</taxon>
        <taxon>Bacillales</taxon>
        <taxon>Bacillaceae</taxon>
        <taxon>Halobacillus</taxon>
    </lineage>
</organism>
<gene>
    <name evidence="3" type="ORF">GCM10010954_32670</name>
</gene>
<dbReference type="PANTHER" id="PTHR46797">
    <property type="entry name" value="HTH-TYPE TRANSCRIPTIONAL REGULATOR"/>
    <property type="match status" value="1"/>
</dbReference>
<dbReference type="SUPFAM" id="SSF47413">
    <property type="entry name" value="lambda repressor-like DNA-binding domains"/>
    <property type="match status" value="1"/>
</dbReference>
<evidence type="ECO:0000259" key="2">
    <source>
        <dbReference type="PROSITE" id="PS50943"/>
    </source>
</evidence>
<dbReference type="Gene3D" id="1.10.260.40">
    <property type="entry name" value="lambda repressor-like DNA-binding domains"/>
    <property type="match status" value="1"/>
</dbReference>
<reference evidence="3" key="1">
    <citation type="journal article" date="2014" name="Int. J. Syst. Evol. Microbiol.">
        <title>Complete genome sequence of Corynebacterium casei LMG S-19264T (=DSM 44701T), isolated from a smear-ripened cheese.</title>
        <authorList>
            <consortium name="US DOE Joint Genome Institute (JGI-PGF)"/>
            <person name="Walter F."/>
            <person name="Albersmeier A."/>
            <person name="Kalinowski J."/>
            <person name="Ruckert C."/>
        </authorList>
    </citation>
    <scope>NUCLEOTIDE SEQUENCE</scope>
    <source>
        <strain evidence="3">CGMCC 1.12153</strain>
    </source>
</reference>
<dbReference type="AlphaFoldDB" id="A0A917B9Q1"/>
<dbReference type="Proteomes" id="UP000660110">
    <property type="component" value="Unassembled WGS sequence"/>
</dbReference>
<reference evidence="3" key="2">
    <citation type="submission" date="2020-09" db="EMBL/GenBank/DDBJ databases">
        <authorList>
            <person name="Sun Q."/>
            <person name="Zhou Y."/>
        </authorList>
    </citation>
    <scope>NUCLEOTIDE SEQUENCE</scope>
    <source>
        <strain evidence="3">CGMCC 1.12153</strain>
    </source>
</reference>
<dbReference type="PROSITE" id="PS50943">
    <property type="entry name" value="HTH_CROC1"/>
    <property type="match status" value="1"/>
</dbReference>
<proteinExistence type="predicted"/>
<keyword evidence="1" id="KW-0238">DNA-binding</keyword>
<dbReference type="EMBL" id="BMEL01000004">
    <property type="protein sequence ID" value="GGF30973.1"/>
    <property type="molecule type" value="Genomic_DNA"/>
</dbReference>
<dbReference type="CDD" id="cd00093">
    <property type="entry name" value="HTH_XRE"/>
    <property type="match status" value="1"/>
</dbReference>
<dbReference type="GO" id="GO:0003700">
    <property type="term" value="F:DNA-binding transcription factor activity"/>
    <property type="evidence" value="ECO:0007669"/>
    <property type="project" value="TreeGrafter"/>
</dbReference>
<dbReference type="InterPro" id="IPR001387">
    <property type="entry name" value="Cro/C1-type_HTH"/>
</dbReference>
<dbReference type="RefSeq" id="WP_188378578.1">
    <property type="nucleotide sequence ID" value="NZ_BMEL01000004.1"/>
</dbReference>
<evidence type="ECO:0000256" key="1">
    <source>
        <dbReference type="ARBA" id="ARBA00023125"/>
    </source>
</evidence>